<gene>
    <name evidence="2" type="ORF">CXY01_14850</name>
</gene>
<evidence type="ECO:0000259" key="1">
    <source>
        <dbReference type="PROSITE" id="PS51186"/>
    </source>
</evidence>
<dbReference type="Proteomes" id="UP000321118">
    <property type="component" value="Unassembled WGS sequence"/>
</dbReference>
<dbReference type="AlphaFoldDB" id="A0A510V741"/>
<dbReference type="Pfam" id="PF13302">
    <property type="entry name" value="Acetyltransf_3"/>
    <property type="match status" value="1"/>
</dbReference>
<name>A0A510V741_9CELL</name>
<dbReference type="PANTHER" id="PTHR43792">
    <property type="entry name" value="GNAT FAMILY, PUTATIVE (AFU_ORTHOLOGUE AFUA_3G00765)-RELATED-RELATED"/>
    <property type="match status" value="1"/>
</dbReference>
<dbReference type="SUPFAM" id="SSF55729">
    <property type="entry name" value="Acyl-CoA N-acyltransferases (Nat)"/>
    <property type="match status" value="1"/>
</dbReference>
<evidence type="ECO:0000313" key="2">
    <source>
        <dbReference type="EMBL" id="GEK20965.1"/>
    </source>
</evidence>
<keyword evidence="3" id="KW-1185">Reference proteome</keyword>
<proteinExistence type="predicted"/>
<dbReference type="GO" id="GO:0016747">
    <property type="term" value="F:acyltransferase activity, transferring groups other than amino-acyl groups"/>
    <property type="evidence" value="ECO:0007669"/>
    <property type="project" value="InterPro"/>
</dbReference>
<dbReference type="OrthoDB" id="4946490at2"/>
<keyword evidence="2" id="KW-0808">Transferase</keyword>
<comment type="caution">
    <text evidence="2">The sequence shown here is derived from an EMBL/GenBank/DDBJ whole genome shotgun (WGS) entry which is preliminary data.</text>
</comment>
<dbReference type="Gene3D" id="3.40.630.30">
    <property type="match status" value="1"/>
</dbReference>
<evidence type="ECO:0000313" key="3">
    <source>
        <dbReference type="Proteomes" id="UP000321118"/>
    </source>
</evidence>
<protein>
    <submittedName>
        <fullName evidence="2">N-acetyltransferase</fullName>
    </submittedName>
</protein>
<dbReference type="PANTHER" id="PTHR43792:SF1">
    <property type="entry name" value="N-ACETYLTRANSFERASE DOMAIN-CONTAINING PROTEIN"/>
    <property type="match status" value="1"/>
</dbReference>
<reference evidence="2 3" key="1">
    <citation type="submission" date="2019-07" db="EMBL/GenBank/DDBJ databases">
        <title>Whole genome shotgun sequence of Cellulomonas xylanilytica NBRC 101102.</title>
        <authorList>
            <person name="Hosoyama A."/>
            <person name="Uohara A."/>
            <person name="Ohji S."/>
            <person name="Ichikawa N."/>
        </authorList>
    </citation>
    <scope>NUCLEOTIDE SEQUENCE [LARGE SCALE GENOMIC DNA]</scope>
    <source>
        <strain evidence="2 3">NBRC 101102</strain>
    </source>
</reference>
<feature type="domain" description="N-acetyltransferase" evidence="1">
    <location>
        <begin position="14"/>
        <end position="174"/>
    </location>
</feature>
<dbReference type="CDD" id="cd04301">
    <property type="entry name" value="NAT_SF"/>
    <property type="match status" value="1"/>
</dbReference>
<dbReference type="InterPro" id="IPR000182">
    <property type="entry name" value="GNAT_dom"/>
</dbReference>
<accession>A0A510V741</accession>
<dbReference type="PROSITE" id="PS51186">
    <property type="entry name" value="GNAT"/>
    <property type="match status" value="1"/>
</dbReference>
<dbReference type="RefSeq" id="WP_146926648.1">
    <property type="nucleotide sequence ID" value="NZ_BJUB01000004.1"/>
</dbReference>
<organism evidence="2 3">
    <name type="scientific">Cellulomonas xylanilytica</name>
    <dbReference type="NCBI Taxonomy" id="233583"/>
    <lineage>
        <taxon>Bacteria</taxon>
        <taxon>Bacillati</taxon>
        <taxon>Actinomycetota</taxon>
        <taxon>Actinomycetes</taxon>
        <taxon>Micrococcales</taxon>
        <taxon>Cellulomonadaceae</taxon>
        <taxon>Cellulomonas</taxon>
    </lineage>
</organism>
<dbReference type="InterPro" id="IPR016181">
    <property type="entry name" value="Acyl_CoA_acyltransferase"/>
</dbReference>
<dbReference type="EMBL" id="BJUB01000004">
    <property type="protein sequence ID" value="GEK20965.1"/>
    <property type="molecule type" value="Genomic_DNA"/>
</dbReference>
<dbReference type="InterPro" id="IPR051531">
    <property type="entry name" value="N-acetyltransferase"/>
</dbReference>
<sequence length="174" mass="18984">MELPDVLGLPVPGARLRALRADDWPLDQALSQVPDVPRWTYFPADISEEVARERVSRSLALRADGRGGRFVVELAGAGVGAVGLVERVDGPYVHYAFLPAGRGRGLATLAVRAVAHWALVHGAHDVRAHTMLGNVASERVLERASFERSGVDVDPLGVTVERWTRTRRTDPTHQ</sequence>